<gene>
    <name evidence="1" type="ORF">CYNAS_LOCUS8472</name>
</gene>
<comment type="caution">
    <text evidence="1">The sequence shown here is derived from an EMBL/GenBank/DDBJ whole genome shotgun (WGS) entry which is preliminary data.</text>
</comment>
<dbReference type="EMBL" id="CATQJL010000173">
    <property type="protein sequence ID" value="CAJ0596489.1"/>
    <property type="molecule type" value="Genomic_DNA"/>
</dbReference>
<protein>
    <submittedName>
        <fullName evidence="1">Uncharacterized protein</fullName>
    </submittedName>
</protein>
<reference evidence="1" key="1">
    <citation type="submission" date="2023-07" db="EMBL/GenBank/DDBJ databases">
        <authorList>
            <consortium name="CYATHOMIX"/>
        </authorList>
    </citation>
    <scope>NUCLEOTIDE SEQUENCE</scope>
    <source>
        <strain evidence="1">N/A</strain>
    </source>
</reference>
<keyword evidence="2" id="KW-1185">Reference proteome</keyword>
<sequence>MQQGKYCFDIQLKKANGFTRTLVGIRRDSERNFIVYPQVDRIGGRAWKKSKQKCLLSDTIKARLGAGGGTGGSTVTVTPLVTQGTHIADITVDGVNKEIYAPTGGGTGGISDVQINGTSITADAFGINKNSSGVIYVANASDAEITARASAYKPVTPSNLNYAVTAVLTDGKAPALTDAQKAAAQSWLGIDTILGLVNAVSEVLDEYYISITGHESTLRTVC</sequence>
<dbReference type="Proteomes" id="UP001176961">
    <property type="component" value="Unassembled WGS sequence"/>
</dbReference>
<organism evidence="1 2">
    <name type="scientific">Cylicocyclus nassatus</name>
    <name type="common">Nematode worm</name>
    <dbReference type="NCBI Taxonomy" id="53992"/>
    <lineage>
        <taxon>Eukaryota</taxon>
        <taxon>Metazoa</taxon>
        <taxon>Ecdysozoa</taxon>
        <taxon>Nematoda</taxon>
        <taxon>Chromadorea</taxon>
        <taxon>Rhabditida</taxon>
        <taxon>Rhabditina</taxon>
        <taxon>Rhabditomorpha</taxon>
        <taxon>Strongyloidea</taxon>
        <taxon>Strongylidae</taxon>
        <taxon>Cylicocyclus</taxon>
    </lineage>
</organism>
<name>A0AA36GQW4_CYLNA</name>
<proteinExistence type="predicted"/>
<accession>A0AA36GQW4</accession>
<dbReference type="AlphaFoldDB" id="A0AA36GQW4"/>
<evidence type="ECO:0000313" key="1">
    <source>
        <dbReference type="EMBL" id="CAJ0596489.1"/>
    </source>
</evidence>
<evidence type="ECO:0000313" key="2">
    <source>
        <dbReference type="Proteomes" id="UP001176961"/>
    </source>
</evidence>